<organism evidence="2 3">
    <name type="scientific">Exophiala xenobiotica</name>
    <dbReference type="NCBI Taxonomy" id="348802"/>
    <lineage>
        <taxon>Eukaryota</taxon>
        <taxon>Fungi</taxon>
        <taxon>Dikarya</taxon>
        <taxon>Ascomycota</taxon>
        <taxon>Pezizomycotina</taxon>
        <taxon>Eurotiomycetes</taxon>
        <taxon>Chaetothyriomycetidae</taxon>
        <taxon>Chaetothyriales</taxon>
        <taxon>Herpotrichiellaceae</taxon>
        <taxon>Exophiala</taxon>
    </lineage>
</organism>
<feature type="region of interest" description="Disordered" evidence="1">
    <location>
        <begin position="1"/>
        <end position="27"/>
    </location>
</feature>
<evidence type="ECO:0000313" key="2">
    <source>
        <dbReference type="EMBL" id="KIW59327.1"/>
    </source>
</evidence>
<name>A0A0D2DAH2_9EURO</name>
<dbReference type="RefSeq" id="XP_013319911.1">
    <property type="nucleotide sequence ID" value="XM_013464457.1"/>
</dbReference>
<sequence length="117" mass="12413">MADVQIPVTNDPLAASPTHTYYNGRSPPDVASKTLAAGMGHSATGSPTFHIGSESLDMFSTSHSFVGVLTGRPYAPSCVPDVLHGTNLFMTRPDRKSIGCGEDKIRKKPAAIEELEV</sequence>
<proteinExistence type="predicted"/>
<dbReference type="Proteomes" id="UP000054342">
    <property type="component" value="Unassembled WGS sequence"/>
</dbReference>
<accession>A0A0D2DAH2</accession>
<dbReference type="EMBL" id="KN847318">
    <property type="protein sequence ID" value="KIW59327.1"/>
    <property type="molecule type" value="Genomic_DNA"/>
</dbReference>
<keyword evidence="3" id="KW-1185">Reference proteome</keyword>
<reference evidence="2 3" key="1">
    <citation type="submission" date="2015-01" db="EMBL/GenBank/DDBJ databases">
        <title>The Genome Sequence of Exophiala xenobiotica CBS118157.</title>
        <authorList>
            <consortium name="The Broad Institute Genomics Platform"/>
            <person name="Cuomo C."/>
            <person name="de Hoog S."/>
            <person name="Gorbushina A."/>
            <person name="Stielow B."/>
            <person name="Teixiera M."/>
            <person name="Abouelleil A."/>
            <person name="Chapman S.B."/>
            <person name="Priest M."/>
            <person name="Young S.K."/>
            <person name="Wortman J."/>
            <person name="Nusbaum C."/>
            <person name="Birren B."/>
        </authorList>
    </citation>
    <scope>NUCLEOTIDE SEQUENCE [LARGE SCALE GENOMIC DNA]</scope>
    <source>
        <strain evidence="2 3">CBS 118157</strain>
    </source>
</reference>
<evidence type="ECO:0000256" key="1">
    <source>
        <dbReference type="SAM" id="MobiDB-lite"/>
    </source>
</evidence>
<dbReference type="HOGENOM" id="CLU_2084868_0_0_1"/>
<dbReference type="AlphaFoldDB" id="A0A0D2DAH2"/>
<evidence type="ECO:0000313" key="3">
    <source>
        <dbReference type="Proteomes" id="UP000054342"/>
    </source>
</evidence>
<gene>
    <name evidence="2" type="ORF">PV05_03781</name>
</gene>
<dbReference type="GeneID" id="25325689"/>
<protein>
    <submittedName>
        <fullName evidence="2">Uncharacterized protein</fullName>
    </submittedName>
</protein>